<feature type="transmembrane region" description="Helical" evidence="8">
    <location>
        <begin position="635"/>
        <end position="663"/>
    </location>
</feature>
<organism evidence="9 10">
    <name type="scientific">Kosmotoga olearia (strain ATCC BAA-1733 / DSM 21960 / TBF 19.5.1)</name>
    <dbReference type="NCBI Taxonomy" id="521045"/>
    <lineage>
        <taxon>Bacteria</taxon>
        <taxon>Thermotogati</taxon>
        <taxon>Thermotogota</taxon>
        <taxon>Thermotogae</taxon>
        <taxon>Kosmotogales</taxon>
        <taxon>Kosmotogaceae</taxon>
        <taxon>Kosmotoga</taxon>
    </lineage>
</organism>
<dbReference type="HOGENOM" id="CLU_399967_0_0_0"/>
<feature type="transmembrane region" description="Helical" evidence="8">
    <location>
        <begin position="569"/>
        <end position="597"/>
    </location>
</feature>
<proteinExistence type="inferred from homology"/>
<evidence type="ECO:0008006" key="11">
    <source>
        <dbReference type="Google" id="ProtNLM"/>
    </source>
</evidence>
<name>C5CD28_KOSOT</name>
<comment type="similarity">
    <text evidence="2">Belongs to the autoinducer-2 exporter (AI-2E) (TC 2.A.86) family.</text>
</comment>
<evidence type="ECO:0000256" key="1">
    <source>
        <dbReference type="ARBA" id="ARBA00004651"/>
    </source>
</evidence>
<keyword evidence="10" id="KW-1185">Reference proteome</keyword>
<evidence type="ECO:0000256" key="5">
    <source>
        <dbReference type="ARBA" id="ARBA00022692"/>
    </source>
</evidence>
<dbReference type="GO" id="GO:0055085">
    <property type="term" value="P:transmembrane transport"/>
    <property type="evidence" value="ECO:0007669"/>
    <property type="project" value="TreeGrafter"/>
</dbReference>
<dbReference type="RefSeq" id="WP_012744759.1">
    <property type="nucleotide sequence ID" value="NC_012785.1"/>
</dbReference>
<accession>C5CD28</accession>
<reference evidence="9 10" key="2">
    <citation type="journal article" date="2011" name="J. Bacteriol.">
        <title>Genome Sequence of Kosmotoga olearia Strain TBF 19.5.1, a Thermophilic Bacterium with a Wide Growth Temperature Range, Isolated from the Troll B Oil Platform in the North Sea.</title>
        <authorList>
            <person name="Swithers K.S."/>
            <person name="Dipippo J.L."/>
            <person name="Bruce D.C."/>
            <person name="Detter C."/>
            <person name="Tapia R."/>
            <person name="Han S."/>
            <person name="Goodwin L.A."/>
            <person name="Han J."/>
            <person name="Woyke T."/>
            <person name="Pitluck S."/>
            <person name="Pennacchio L."/>
            <person name="Nolan M."/>
            <person name="Mikhailova N."/>
            <person name="Land M.L."/>
            <person name="Nesbo C.L."/>
            <person name="Gogarten J.P."/>
            <person name="Noll K.M."/>
        </authorList>
    </citation>
    <scope>NUCLEOTIDE SEQUENCE [LARGE SCALE GENOMIC DNA]</scope>
    <source>
        <strain evidence="10">ATCC BAA-1733 / DSM 21960 / TBF 19.5.1</strain>
    </source>
</reference>
<dbReference type="STRING" id="521045.Kole_0247"/>
<evidence type="ECO:0000256" key="2">
    <source>
        <dbReference type="ARBA" id="ARBA00009773"/>
    </source>
</evidence>
<gene>
    <name evidence="9" type="ordered locus">Kole_0247</name>
</gene>
<evidence type="ECO:0000256" key="4">
    <source>
        <dbReference type="ARBA" id="ARBA00022475"/>
    </source>
</evidence>
<evidence type="ECO:0000256" key="6">
    <source>
        <dbReference type="ARBA" id="ARBA00022989"/>
    </source>
</evidence>
<dbReference type="GO" id="GO:0005886">
    <property type="term" value="C:plasma membrane"/>
    <property type="evidence" value="ECO:0007669"/>
    <property type="project" value="UniProtKB-SubCell"/>
</dbReference>
<keyword evidence="3" id="KW-0813">Transport</keyword>
<feature type="transmembrane region" description="Helical" evidence="8">
    <location>
        <begin position="9"/>
        <end position="27"/>
    </location>
</feature>
<feature type="transmembrane region" description="Helical" evidence="8">
    <location>
        <begin position="489"/>
        <end position="509"/>
    </location>
</feature>
<feature type="transmembrane region" description="Helical" evidence="8">
    <location>
        <begin position="604"/>
        <end position="623"/>
    </location>
</feature>
<dbReference type="eggNOG" id="COG0628">
    <property type="taxonomic scope" value="Bacteria"/>
</dbReference>
<dbReference type="EMBL" id="CP001634">
    <property type="protein sequence ID" value="ACR78972.1"/>
    <property type="molecule type" value="Genomic_DNA"/>
</dbReference>
<reference evidence="9 10" key="1">
    <citation type="submission" date="2009-06" db="EMBL/GenBank/DDBJ databases">
        <title>Complete sequence of Thermotogales bacterium TBF 19.5.1.</title>
        <authorList>
            <consortium name="US DOE Joint Genome Institute"/>
            <person name="Lucas S."/>
            <person name="Copeland A."/>
            <person name="Lapidus A."/>
            <person name="Glavina del Rio T."/>
            <person name="Tice H."/>
            <person name="Bruce D."/>
            <person name="Goodwin L."/>
            <person name="Pitluck S."/>
            <person name="Chertkov O."/>
            <person name="Brettin T."/>
            <person name="Detter J.C."/>
            <person name="Han C."/>
            <person name="Schmutz J."/>
            <person name="Larimer F."/>
            <person name="Land M."/>
            <person name="Hauser L."/>
            <person name="Kyrpides N."/>
            <person name="Ovchinnikova G."/>
            <person name="Noll K."/>
        </authorList>
    </citation>
    <scope>NUCLEOTIDE SEQUENCE [LARGE SCALE GENOMIC DNA]</scope>
    <source>
        <strain evidence="10">ATCC BAA-1733 / DSM 21960 / TBF 19.5.1</strain>
    </source>
</reference>
<evidence type="ECO:0000256" key="3">
    <source>
        <dbReference type="ARBA" id="ARBA00022448"/>
    </source>
</evidence>
<keyword evidence="4" id="KW-1003">Cell membrane</keyword>
<keyword evidence="6 8" id="KW-1133">Transmembrane helix</keyword>
<protein>
    <recommendedName>
        <fullName evidence="11">Permease</fullName>
    </recommendedName>
</protein>
<dbReference type="OrthoDB" id="40228at2"/>
<dbReference type="Proteomes" id="UP000002382">
    <property type="component" value="Chromosome"/>
</dbReference>
<feature type="transmembrane region" description="Helical" evidence="8">
    <location>
        <begin position="62"/>
        <end position="88"/>
    </location>
</feature>
<evidence type="ECO:0000313" key="10">
    <source>
        <dbReference type="Proteomes" id="UP000002382"/>
    </source>
</evidence>
<dbReference type="KEGG" id="kol:Kole_0247"/>
<dbReference type="AlphaFoldDB" id="C5CD28"/>
<comment type="subcellular location">
    <subcellularLocation>
        <location evidence="1">Cell membrane</location>
        <topology evidence="1">Multi-pass membrane protein</topology>
    </subcellularLocation>
</comment>
<feature type="transmembrane region" description="Helical" evidence="8">
    <location>
        <begin position="33"/>
        <end position="50"/>
    </location>
</feature>
<dbReference type="InterPro" id="IPR002549">
    <property type="entry name" value="AI-2E-like"/>
</dbReference>
<evidence type="ECO:0000313" key="9">
    <source>
        <dbReference type="EMBL" id="ACR78972.1"/>
    </source>
</evidence>
<evidence type="ECO:0000256" key="8">
    <source>
        <dbReference type="SAM" id="Phobius"/>
    </source>
</evidence>
<dbReference type="PANTHER" id="PTHR21716">
    <property type="entry name" value="TRANSMEMBRANE PROTEIN"/>
    <property type="match status" value="1"/>
</dbReference>
<dbReference type="PANTHER" id="PTHR21716:SF53">
    <property type="entry name" value="PERMEASE PERM-RELATED"/>
    <property type="match status" value="1"/>
</dbReference>
<keyword evidence="5 8" id="KW-0812">Transmembrane</keyword>
<feature type="transmembrane region" description="Helical" evidence="8">
    <location>
        <begin position="539"/>
        <end position="563"/>
    </location>
</feature>
<dbReference type="Pfam" id="PF01594">
    <property type="entry name" value="AI-2E_transport"/>
    <property type="match status" value="1"/>
</dbReference>
<evidence type="ECO:0000256" key="7">
    <source>
        <dbReference type="ARBA" id="ARBA00023136"/>
    </source>
</evidence>
<keyword evidence="7 8" id="KW-0472">Membrane</keyword>
<sequence>MKRSNKGRLFVALLTFLYLFIAFMIFLLSPTTAIVVLATLVIVFIVVTWAKFATTKLKIKRALALIIGLLSVFLTIIMIMFFIVPLVLKQVPNFYNLVLDFFPSDDKTISTGYVGTTLWVLEVGNRDRVIESQYRIILDRMGASKEQMIKEIEDYLLAASSVKRNPNYLELQLRSATEKLKEYFEEVPTSPDIKKVEIYGALVSSDERIFRTKLENKIKECISPETVAVAIAHDIAARLSEEISQQGNLRDSNIYVPFTIQSRNALLKIINKYSYEFNPDKTFSEFISEIKQIVDEEINTRYLLMIPLPDGEPEKIREFIEKELVSVFPPGLFRVKIYSPGANDVNSLKAYYMTEKERSELQRYTVNFPDLERAYIVIMEEPNLRDGIKRRVEEILETYKPIGLSKEEEKYFQRFTRDFATNLASNFESYDGNWLAYTNELLDWFNVKRETKASILLTTRTFLLELKVKLRDYTNSMLEKIPNIASETFTIVFFVVIGSIYTSFYFAFFKRLAPKLYPRQYRRIAANFLRELHGNMKRYILSILFIALIVGITVGLLIKFLGLGYSLLIGFWAAITNLVPVVGVIFEIVPIILLIAAQPSLSGLIIFVIALIAIHSAAFIIFLKLMGDYNRVNPVMVILLVLFMGQLLGILGAFLAAPVAILLKQLWKHFFEPWLESENSVNEASIAE</sequence>